<dbReference type="CDD" id="cd00780">
    <property type="entry name" value="NTF2"/>
    <property type="match status" value="1"/>
</dbReference>
<feature type="domain" description="RRM" evidence="4">
    <location>
        <begin position="566"/>
        <end position="637"/>
    </location>
</feature>
<feature type="compositionally biased region" description="Polar residues" evidence="3">
    <location>
        <begin position="557"/>
        <end position="566"/>
    </location>
</feature>
<feature type="compositionally biased region" description="Polar residues" evidence="3">
    <location>
        <begin position="459"/>
        <end position="492"/>
    </location>
</feature>
<dbReference type="InterPro" id="IPR000504">
    <property type="entry name" value="RRM_dom"/>
</dbReference>
<keyword evidence="1 2" id="KW-0694">RNA-binding</keyword>
<dbReference type="Proteomes" id="UP000789706">
    <property type="component" value="Unassembled WGS sequence"/>
</dbReference>
<dbReference type="InterPro" id="IPR039539">
    <property type="entry name" value="Ras_GTPase_bind_prot"/>
</dbReference>
<name>A0A9N8V607_9GLOM</name>
<sequence length="651" mass="70884">MAATATAPINTNTQTTTVAGGGPSAGQKVNTSEVGWLFVHEYYTFLNKEPSRLHCFYGGKSTLIHGYEGEQVKPCQGEKEIQEKIQELDLDNCRVLVTNVDSQASQNGGIVIQVLGEMSNRGESSRKFAQTFFLAVQPNGYFVLNDIIRFLKEDEDIYEESDEVETEIPSTIEETMNNDEEVNSISPSGTLVEEPINNRSVTESTTIVEVVDLSQIPTPTDTTNDVTVNGVNGIEVSSSTLKVKDETQVIIPNIESKEEPIESVQPPSSENVTKVDQPKSSAASISIDNVTKVDQPKSSPEISKAASPITSVKSVVNSQVVSFKSVDNVPSPFVPSQTALPKSTSASVPDRLLSSKPIATSVNKGPPTTNISQISGKQQTYAQKSTTSVPNGQPNQMQRNVSPQVMNVQNANSQREGSPIRNSPTIQNSVTPVVNGHGQRSTSPVENSRRPTSPPTKYVSDQNPSTKHVNGQPITPEINAQGSSDAPQKNGQIQTVSNQVGTTPVSQTLTTSQQANGHVTSVAAPVQKTQQKSTSQQQRQHNMRDNRDHQDRRQDGNRSNNRQTGLSIYVKGITQSMNRESLLNAFKVFGYVSHIDVVYSKSCAFIEYNNAESYKAALNAQTIKVGNESVSTEERRGHSRRNNNKPPRGRY</sequence>
<dbReference type="InterPro" id="IPR032710">
    <property type="entry name" value="NTF2-like_dom_sf"/>
</dbReference>
<feature type="domain" description="NTF2" evidence="5">
    <location>
        <begin position="34"/>
        <end position="150"/>
    </location>
</feature>
<dbReference type="PROSITE" id="PS50177">
    <property type="entry name" value="NTF2_DOMAIN"/>
    <property type="match status" value="1"/>
</dbReference>
<dbReference type="InterPro" id="IPR002075">
    <property type="entry name" value="NTF2_dom"/>
</dbReference>
<evidence type="ECO:0000256" key="2">
    <source>
        <dbReference type="PROSITE-ProRule" id="PRU00176"/>
    </source>
</evidence>
<dbReference type="SMART" id="SM00360">
    <property type="entry name" value="RRM"/>
    <property type="match status" value="1"/>
</dbReference>
<dbReference type="InterPro" id="IPR012677">
    <property type="entry name" value="Nucleotide-bd_a/b_plait_sf"/>
</dbReference>
<dbReference type="Pfam" id="PF00076">
    <property type="entry name" value="RRM_1"/>
    <property type="match status" value="1"/>
</dbReference>
<feature type="compositionally biased region" description="Basic residues" evidence="3">
    <location>
        <begin position="637"/>
        <end position="651"/>
    </location>
</feature>
<feature type="compositionally biased region" description="Low complexity" evidence="3">
    <location>
        <begin position="1"/>
        <end position="18"/>
    </location>
</feature>
<evidence type="ECO:0000313" key="7">
    <source>
        <dbReference type="Proteomes" id="UP000789706"/>
    </source>
</evidence>
<proteinExistence type="predicted"/>
<accession>A0A9N8V607</accession>
<feature type="region of interest" description="Disordered" evidence="3">
    <location>
        <begin position="1"/>
        <end position="26"/>
    </location>
</feature>
<organism evidence="6 7">
    <name type="scientific">Diversispora eburnea</name>
    <dbReference type="NCBI Taxonomy" id="1213867"/>
    <lineage>
        <taxon>Eukaryota</taxon>
        <taxon>Fungi</taxon>
        <taxon>Fungi incertae sedis</taxon>
        <taxon>Mucoromycota</taxon>
        <taxon>Glomeromycotina</taxon>
        <taxon>Glomeromycetes</taxon>
        <taxon>Diversisporales</taxon>
        <taxon>Diversisporaceae</taxon>
        <taxon>Diversispora</taxon>
    </lineage>
</organism>
<feature type="compositionally biased region" description="Low complexity" evidence="3">
    <location>
        <begin position="527"/>
        <end position="538"/>
    </location>
</feature>
<evidence type="ECO:0000256" key="3">
    <source>
        <dbReference type="SAM" id="MobiDB-lite"/>
    </source>
</evidence>
<feature type="compositionally biased region" description="Polar residues" evidence="3">
    <location>
        <begin position="357"/>
        <end position="446"/>
    </location>
</feature>
<dbReference type="Pfam" id="PF02136">
    <property type="entry name" value="NTF2"/>
    <property type="match status" value="1"/>
</dbReference>
<keyword evidence="7" id="KW-1185">Reference proteome</keyword>
<dbReference type="GO" id="GO:1990904">
    <property type="term" value="C:ribonucleoprotein complex"/>
    <property type="evidence" value="ECO:0007669"/>
    <property type="project" value="TreeGrafter"/>
</dbReference>
<evidence type="ECO:0000256" key="1">
    <source>
        <dbReference type="ARBA" id="ARBA00022884"/>
    </source>
</evidence>
<dbReference type="AlphaFoldDB" id="A0A9N8V607"/>
<dbReference type="GO" id="GO:0003729">
    <property type="term" value="F:mRNA binding"/>
    <property type="evidence" value="ECO:0007669"/>
    <property type="project" value="TreeGrafter"/>
</dbReference>
<dbReference type="SUPFAM" id="SSF54427">
    <property type="entry name" value="NTF2-like"/>
    <property type="match status" value="1"/>
</dbReference>
<feature type="region of interest" description="Disordered" evidence="3">
    <location>
        <begin position="253"/>
        <end position="285"/>
    </location>
</feature>
<dbReference type="PROSITE" id="PS50102">
    <property type="entry name" value="RRM"/>
    <property type="match status" value="1"/>
</dbReference>
<dbReference type="PANTHER" id="PTHR10693">
    <property type="entry name" value="RAS GTPASE-ACTIVATING PROTEIN-BINDING PROTEIN"/>
    <property type="match status" value="1"/>
</dbReference>
<dbReference type="PANTHER" id="PTHR10693:SF20">
    <property type="entry name" value="AT27578P"/>
    <property type="match status" value="1"/>
</dbReference>
<dbReference type="FunFam" id="3.10.450.50:FF:000003">
    <property type="entry name" value="Nuclear transport factor 2 family protein"/>
    <property type="match status" value="1"/>
</dbReference>
<dbReference type="SUPFAM" id="SSF54928">
    <property type="entry name" value="RNA-binding domain, RBD"/>
    <property type="match status" value="1"/>
</dbReference>
<dbReference type="OrthoDB" id="339151at2759"/>
<feature type="region of interest" description="Disordered" evidence="3">
    <location>
        <begin position="356"/>
        <end position="492"/>
    </location>
</feature>
<comment type="caution">
    <text evidence="6">The sequence shown here is derived from an EMBL/GenBank/DDBJ whole genome shotgun (WGS) entry which is preliminary data.</text>
</comment>
<protein>
    <submittedName>
        <fullName evidence="6">7510_t:CDS:1</fullName>
    </submittedName>
</protein>
<dbReference type="Gene3D" id="3.10.450.50">
    <property type="match status" value="1"/>
</dbReference>
<dbReference type="InterPro" id="IPR018222">
    <property type="entry name" value="Nuclear_transport_factor_2_euk"/>
</dbReference>
<dbReference type="InterPro" id="IPR035979">
    <property type="entry name" value="RBD_domain_sf"/>
</dbReference>
<reference evidence="6" key="1">
    <citation type="submission" date="2021-06" db="EMBL/GenBank/DDBJ databases">
        <authorList>
            <person name="Kallberg Y."/>
            <person name="Tangrot J."/>
            <person name="Rosling A."/>
        </authorList>
    </citation>
    <scope>NUCLEOTIDE SEQUENCE</scope>
    <source>
        <strain evidence="6">AZ414A</strain>
    </source>
</reference>
<dbReference type="GO" id="GO:0005829">
    <property type="term" value="C:cytosol"/>
    <property type="evidence" value="ECO:0007669"/>
    <property type="project" value="TreeGrafter"/>
</dbReference>
<feature type="compositionally biased region" description="Polar residues" evidence="3">
    <location>
        <begin position="265"/>
        <end position="285"/>
    </location>
</feature>
<evidence type="ECO:0000259" key="5">
    <source>
        <dbReference type="PROSITE" id="PS50177"/>
    </source>
</evidence>
<evidence type="ECO:0000313" key="6">
    <source>
        <dbReference type="EMBL" id="CAG8437891.1"/>
    </source>
</evidence>
<dbReference type="EMBL" id="CAJVPK010000049">
    <property type="protein sequence ID" value="CAG8437891.1"/>
    <property type="molecule type" value="Genomic_DNA"/>
</dbReference>
<dbReference type="Gene3D" id="3.30.70.330">
    <property type="match status" value="1"/>
</dbReference>
<feature type="compositionally biased region" description="Basic and acidic residues" evidence="3">
    <location>
        <begin position="542"/>
        <end position="556"/>
    </location>
</feature>
<gene>
    <name evidence="6" type="ORF">DEBURN_LOCUS1183</name>
</gene>
<dbReference type="CDD" id="cd00590">
    <property type="entry name" value="RRM_SF"/>
    <property type="match status" value="1"/>
</dbReference>
<feature type="region of interest" description="Disordered" evidence="3">
    <location>
        <begin position="627"/>
        <end position="651"/>
    </location>
</feature>
<evidence type="ECO:0000259" key="4">
    <source>
        <dbReference type="PROSITE" id="PS50102"/>
    </source>
</evidence>
<feature type="region of interest" description="Disordered" evidence="3">
    <location>
        <begin position="524"/>
        <end position="567"/>
    </location>
</feature>